<evidence type="ECO:0000256" key="3">
    <source>
        <dbReference type="ARBA" id="ARBA00022692"/>
    </source>
</evidence>
<keyword evidence="3 6" id="KW-0812">Transmembrane</keyword>
<evidence type="ECO:0000313" key="10">
    <source>
        <dbReference type="Proteomes" id="UP000323917"/>
    </source>
</evidence>
<gene>
    <name evidence="9" type="primary">ytrF_2</name>
    <name evidence="9" type="ORF">Pr1d_45490</name>
</gene>
<dbReference type="Pfam" id="PF12704">
    <property type="entry name" value="MacB_PCD"/>
    <property type="match status" value="1"/>
</dbReference>
<evidence type="ECO:0000256" key="1">
    <source>
        <dbReference type="ARBA" id="ARBA00004651"/>
    </source>
</evidence>
<evidence type="ECO:0000256" key="5">
    <source>
        <dbReference type="ARBA" id="ARBA00023136"/>
    </source>
</evidence>
<feature type="transmembrane region" description="Helical" evidence="6">
    <location>
        <begin position="296"/>
        <end position="323"/>
    </location>
</feature>
<feature type="transmembrane region" description="Helical" evidence="6">
    <location>
        <begin position="255"/>
        <end position="276"/>
    </location>
</feature>
<dbReference type="InterPro" id="IPR025857">
    <property type="entry name" value="MacB_PCD"/>
</dbReference>
<evidence type="ECO:0000259" key="7">
    <source>
        <dbReference type="Pfam" id="PF02687"/>
    </source>
</evidence>
<dbReference type="GO" id="GO:0005886">
    <property type="term" value="C:plasma membrane"/>
    <property type="evidence" value="ECO:0007669"/>
    <property type="project" value="UniProtKB-SubCell"/>
</dbReference>
<feature type="domain" description="MacB-like periplasmic core" evidence="8">
    <location>
        <begin position="19"/>
        <end position="221"/>
    </location>
</feature>
<evidence type="ECO:0000313" key="9">
    <source>
        <dbReference type="EMBL" id="QEG37208.1"/>
    </source>
</evidence>
<accession>A0A5B9QE19</accession>
<dbReference type="Pfam" id="PF02687">
    <property type="entry name" value="FtsX"/>
    <property type="match status" value="1"/>
</dbReference>
<name>A0A5B9QE19_9BACT</name>
<keyword evidence="4 6" id="KW-1133">Transmembrane helix</keyword>
<organism evidence="9 10">
    <name type="scientific">Bythopirellula goksoeyrii</name>
    <dbReference type="NCBI Taxonomy" id="1400387"/>
    <lineage>
        <taxon>Bacteria</taxon>
        <taxon>Pseudomonadati</taxon>
        <taxon>Planctomycetota</taxon>
        <taxon>Planctomycetia</taxon>
        <taxon>Pirellulales</taxon>
        <taxon>Lacipirellulaceae</taxon>
        <taxon>Bythopirellula</taxon>
    </lineage>
</organism>
<proteinExistence type="predicted"/>
<comment type="subcellular location">
    <subcellularLocation>
        <location evidence="1">Cell membrane</location>
        <topology evidence="1">Multi-pass membrane protein</topology>
    </subcellularLocation>
</comment>
<evidence type="ECO:0000256" key="4">
    <source>
        <dbReference type="ARBA" id="ARBA00022989"/>
    </source>
</evidence>
<reference evidence="9 10" key="1">
    <citation type="submission" date="2019-08" db="EMBL/GenBank/DDBJ databases">
        <title>Deep-cultivation of Planctomycetes and their phenomic and genomic characterization uncovers novel biology.</title>
        <authorList>
            <person name="Wiegand S."/>
            <person name="Jogler M."/>
            <person name="Boedeker C."/>
            <person name="Pinto D."/>
            <person name="Vollmers J."/>
            <person name="Rivas-Marin E."/>
            <person name="Kohn T."/>
            <person name="Peeters S.H."/>
            <person name="Heuer A."/>
            <person name="Rast P."/>
            <person name="Oberbeckmann S."/>
            <person name="Bunk B."/>
            <person name="Jeske O."/>
            <person name="Meyerdierks A."/>
            <person name="Storesund J.E."/>
            <person name="Kallscheuer N."/>
            <person name="Luecker S."/>
            <person name="Lage O.M."/>
            <person name="Pohl T."/>
            <person name="Merkel B.J."/>
            <person name="Hornburger P."/>
            <person name="Mueller R.-W."/>
            <person name="Bruemmer F."/>
            <person name="Labrenz M."/>
            <person name="Spormann A.M."/>
            <person name="Op den Camp H."/>
            <person name="Overmann J."/>
            <person name="Amann R."/>
            <person name="Jetten M.S.M."/>
            <person name="Mascher T."/>
            <person name="Medema M.H."/>
            <person name="Devos D.P."/>
            <person name="Kaster A.-K."/>
            <person name="Ovreas L."/>
            <person name="Rohde M."/>
            <person name="Galperin M.Y."/>
            <person name="Jogler C."/>
        </authorList>
    </citation>
    <scope>NUCLEOTIDE SEQUENCE [LARGE SCALE GENOMIC DNA]</scope>
    <source>
        <strain evidence="9 10">Pr1d</strain>
    </source>
</reference>
<feature type="transmembrane region" description="Helical" evidence="6">
    <location>
        <begin position="343"/>
        <end position="362"/>
    </location>
</feature>
<feature type="transmembrane region" description="Helical" evidence="6">
    <location>
        <begin position="20"/>
        <end position="39"/>
    </location>
</feature>
<dbReference type="KEGG" id="bgok:Pr1d_45490"/>
<evidence type="ECO:0000256" key="2">
    <source>
        <dbReference type="ARBA" id="ARBA00022475"/>
    </source>
</evidence>
<keyword evidence="5 6" id="KW-0472">Membrane</keyword>
<evidence type="ECO:0000256" key="6">
    <source>
        <dbReference type="SAM" id="Phobius"/>
    </source>
</evidence>
<keyword evidence="2" id="KW-1003">Cell membrane</keyword>
<dbReference type="PANTHER" id="PTHR43738:SF3">
    <property type="entry name" value="ABC TRANSPORTER PERMEASE"/>
    <property type="match status" value="1"/>
</dbReference>
<dbReference type="OrthoDB" id="251089at2"/>
<sequence>MFKFIPYVLKSLWRHRARTLLTVSGTAVALLVFCFIGAVQQGLLALTAGEDAGRTLIVFQENRFCPQSSRLPQDYERTISKMAGVQDVVPIKVFTNNCRASLDSIVFQGIQPEKIKAWRDFDLQSGDFSSFAAQDDAALVGADVATRRDLNVGDKFTIGDVSVVIRGVYQSPVAAENNLIFTQLEFLQRARGANEVGTVTQLEVHLNDSADPETLAKQIDQEFKSGPVATTTRTKGMFQADTLADLAELIGFVHWLGYACVGLVLSLVATTTVMAVQDRIKEHAVLQTLGLRPLRVFSLILTESLLLSTIGGILGVAGSALLLSSSGMSVAAEGVTIAFEPSLALAIQGIVVAVVVGILAGITPGWQASRTEIVPALRHA</sequence>
<dbReference type="InterPro" id="IPR003838">
    <property type="entry name" value="ABC3_permease_C"/>
</dbReference>
<dbReference type="PANTHER" id="PTHR43738">
    <property type="entry name" value="ABC TRANSPORTER, MEMBRANE PROTEIN"/>
    <property type="match status" value="1"/>
</dbReference>
<evidence type="ECO:0000259" key="8">
    <source>
        <dbReference type="Pfam" id="PF12704"/>
    </source>
</evidence>
<dbReference type="InterPro" id="IPR051125">
    <property type="entry name" value="ABC-4/HrtB_transporter"/>
</dbReference>
<dbReference type="Proteomes" id="UP000323917">
    <property type="component" value="Chromosome"/>
</dbReference>
<feature type="domain" description="ABC3 transporter permease C-terminal" evidence="7">
    <location>
        <begin position="260"/>
        <end position="372"/>
    </location>
</feature>
<protein>
    <submittedName>
        <fullName evidence="9">ABC transporter permease YtrF</fullName>
    </submittedName>
</protein>
<dbReference type="EMBL" id="CP042913">
    <property type="protein sequence ID" value="QEG37208.1"/>
    <property type="molecule type" value="Genomic_DNA"/>
</dbReference>
<keyword evidence="10" id="KW-1185">Reference proteome</keyword>
<dbReference type="RefSeq" id="WP_148075474.1">
    <property type="nucleotide sequence ID" value="NZ_CP042913.1"/>
</dbReference>
<dbReference type="AlphaFoldDB" id="A0A5B9QE19"/>